<dbReference type="KEGG" id="rho:RHOM_04650"/>
<dbReference type="STRING" id="585394.RHOM_04650"/>
<protein>
    <submittedName>
        <fullName evidence="2">Uncharacterized protein</fullName>
    </submittedName>
</protein>
<sequence length="90" mass="10414">MTKNELWTGCVTDFRALDAGRKKSWGWEPDFRALDLGRKKSRVWEPIFRALDTCGRKRSLHNAKNKSWSGLGERKCRARPGKKDKPGPRD</sequence>
<evidence type="ECO:0000313" key="2">
    <source>
        <dbReference type="EMBL" id="AEN96050.1"/>
    </source>
</evidence>
<accession>G2T2A5</accession>
<feature type="compositionally biased region" description="Basic and acidic residues" evidence="1">
    <location>
        <begin position="81"/>
        <end position="90"/>
    </location>
</feature>
<organism evidence="2 3">
    <name type="scientific">Roseburia hominis (strain DSM 16839 / JCM 17582 / NCIMB 14029 / A2-183)</name>
    <dbReference type="NCBI Taxonomy" id="585394"/>
    <lineage>
        <taxon>Bacteria</taxon>
        <taxon>Bacillati</taxon>
        <taxon>Bacillota</taxon>
        <taxon>Clostridia</taxon>
        <taxon>Lachnospirales</taxon>
        <taxon>Lachnospiraceae</taxon>
        <taxon>Roseburia</taxon>
    </lineage>
</organism>
<evidence type="ECO:0000256" key="1">
    <source>
        <dbReference type="SAM" id="MobiDB-lite"/>
    </source>
</evidence>
<evidence type="ECO:0000313" key="3">
    <source>
        <dbReference type="Proteomes" id="UP000008178"/>
    </source>
</evidence>
<dbReference type="Proteomes" id="UP000008178">
    <property type="component" value="Chromosome"/>
</dbReference>
<proteinExistence type="predicted"/>
<name>G2T2A5_ROSHA</name>
<keyword evidence="3" id="KW-1185">Reference proteome</keyword>
<dbReference type="BioCyc" id="RHOM585394:G1H02-941-MONOMER"/>
<feature type="region of interest" description="Disordered" evidence="1">
    <location>
        <begin position="63"/>
        <end position="90"/>
    </location>
</feature>
<dbReference type="EMBL" id="CP003040">
    <property type="protein sequence ID" value="AEN96050.1"/>
    <property type="molecule type" value="Genomic_DNA"/>
</dbReference>
<dbReference type="HOGENOM" id="CLU_2438908_0_0_9"/>
<gene>
    <name evidence="2" type="ordered locus">RHOM_04650</name>
</gene>
<dbReference type="AlphaFoldDB" id="G2T2A5"/>
<reference evidence="2 3" key="1">
    <citation type="journal article" date="2015" name="Genome Announc.">
        <title>Complete genome sequence of the human gut symbiont Roseburia hominis.</title>
        <authorList>
            <person name="Travis A.J."/>
            <person name="Kelly D."/>
            <person name="Flint H.J."/>
            <person name="Aminov R.I."/>
        </authorList>
    </citation>
    <scope>NUCLEOTIDE SEQUENCE [LARGE SCALE GENOMIC DNA]</scope>
    <source>
        <strain evidence="3">DSM 16839 / JCM 17582 / NCIMB 14029 / A2-183</strain>
    </source>
</reference>